<accession>A0ABV9NUN1</accession>
<dbReference type="InterPro" id="IPR029752">
    <property type="entry name" value="D-isomer_DH_CS1"/>
</dbReference>
<feature type="domain" description="D-isomer specific 2-hydroxyacid dehydrogenase catalytic" evidence="4">
    <location>
        <begin position="6"/>
        <end position="321"/>
    </location>
</feature>
<proteinExistence type="inferred from homology"/>
<dbReference type="Gene3D" id="3.40.50.720">
    <property type="entry name" value="NAD(P)-binding Rossmann-like Domain"/>
    <property type="match status" value="2"/>
</dbReference>
<dbReference type="Pfam" id="PF00389">
    <property type="entry name" value="2-Hacid_dh"/>
    <property type="match status" value="1"/>
</dbReference>
<evidence type="ECO:0000259" key="5">
    <source>
        <dbReference type="Pfam" id="PF02826"/>
    </source>
</evidence>
<dbReference type="PANTHER" id="PTHR10996:SF283">
    <property type="entry name" value="GLYOXYLATE_HYDROXYPYRUVATE REDUCTASE B"/>
    <property type="match status" value="1"/>
</dbReference>
<dbReference type="EC" id="1.1.1.-" evidence="6"/>
<sequence length="326" mass="35784">MTKPYVYVTRKLPDEHLQELRKHARVECWEKADEPVPRDVLLEKAASADALLTMLSDRVDKELLENAPRLKAAANLAVGFDNIDVEACSKRGVAVCNTPDVLTEATADLGFALLMASARRVTEAERYIKDDKWTQWGPYMFAGADVYGATLGIIGMGRIGEAVAARASGFRMKVGYHTRSRKQQAEQELGVVYREKEDLLRNSDFVVLTAPLTPETKHMISREELAIMKPTAHLINIGRGPLVDEEALFDALQHHELAGAGLDVFEDEPIRSSHPLLTLPQVTALPHIGSATTSTRNEMIRLAARNIAGVLNGAGAVTQVNEPESP</sequence>
<gene>
    <name evidence="6" type="ORF">ACFO4L_10890</name>
</gene>
<dbReference type="InterPro" id="IPR006140">
    <property type="entry name" value="D-isomer_DH_NAD-bd"/>
</dbReference>
<evidence type="ECO:0000256" key="1">
    <source>
        <dbReference type="ARBA" id="ARBA00005854"/>
    </source>
</evidence>
<protein>
    <submittedName>
        <fullName evidence="6">2-hydroxyacid dehydrogenase</fullName>
        <ecNumber evidence="6">1.1.1.-</ecNumber>
    </submittedName>
</protein>
<dbReference type="SUPFAM" id="SSF51735">
    <property type="entry name" value="NAD(P)-binding Rossmann-fold domains"/>
    <property type="match status" value="1"/>
</dbReference>
<evidence type="ECO:0000256" key="3">
    <source>
        <dbReference type="RuleBase" id="RU003719"/>
    </source>
</evidence>
<feature type="domain" description="D-isomer specific 2-hydroxyacid dehydrogenase NAD-binding" evidence="5">
    <location>
        <begin position="111"/>
        <end position="289"/>
    </location>
</feature>
<organism evidence="6 7">
    <name type="scientific">Bacillus daqingensis</name>
    <dbReference type="NCBI Taxonomy" id="872396"/>
    <lineage>
        <taxon>Bacteria</taxon>
        <taxon>Bacillati</taxon>
        <taxon>Bacillota</taxon>
        <taxon>Bacilli</taxon>
        <taxon>Bacillales</taxon>
        <taxon>Bacillaceae</taxon>
        <taxon>Bacillus</taxon>
    </lineage>
</organism>
<evidence type="ECO:0000259" key="4">
    <source>
        <dbReference type="Pfam" id="PF00389"/>
    </source>
</evidence>
<keyword evidence="2 3" id="KW-0560">Oxidoreductase</keyword>
<dbReference type="Proteomes" id="UP001595896">
    <property type="component" value="Unassembled WGS sequence"/>
</dbReference>
<evidence type="ECO:0000313" key="7">
    <source>
        <dbReference type="Proteomes" id="UP001595896"/>
    </source>
</evidence>
<comment type="caution">
    <text evidence="6">The sequence shown here is derived from an EMBL/GenBank/DDBJ whole genome shotgun (WGS) entry which is preliminary data.</text>
</comment>
<reference evidence="7" key="1">
    <citation type="journal article" date="2019" name="Int. J. Syst. Evol. Microbiol.">
        <title>The Global Catalogue of Microorganisms (GCM) 10K type strain sequencing project: providing services to taxonomists for standard genome sequencing and annotation.</title>
        <authorList>
            <consortium name="The Broad Institute Genomics Platform"/>
            <consortium name="The Broad Institute Genome Sequencing Center for Infectious Disease"/>
            <person name="Wu L."/>
            <person name="Ma J."/>
        </authorList>
    </citation>
    <scope>NUCLEOTIDE SEQUENCE [LARGE SCALE GENOMIC DNA]</scope>
    <source>
        <strain evidence="7">JCM 12165</strain>
    </source>
</reference>
<dbReference type="Pfam" id="PF02826">
    <property type="entry name" value="2-Hacid_dh_C"/>
    <property type="match status" value="1"/>
</dbReference>
<name>A0ABV9NUN1_9BACI</name>
<keyword evidence="7" id="KW-1185">Reference proteome</keyword>
<dbReference type="InterPro" id="IPR006139">
    <property type="entry name" value="D-isomer_2_OHA_DH_cat_dom"/>
</dbReference>
<dbReference type="InterPro" id="IPR036291">
    <property type="entry name" value="NAD(P)-bd_dom_sf"/>
</dbReference>
<comment type="similarity">
    <text evidence="1 3">Belongs to the D-isomer specific 2-hydroxyacid dehydrogenase family.</text>
</comment>
<dbReference type="EMBL" id="JBHSGK010000011">
    <property type="protein sequence ID" value="MFC4737093.1"/>
    <property type="molecule type" value="Genomic_DNA"/>
</dbReference>
<dbReference type="GO" id="GO:0016491">
    <property type="term" value="F:oxidoreductase activity"/>
    <property type="evidence" value="ECO:0007669"/>
    <property type="project" value="UniProtKB-KW"/>
</dbReference>
<dbReference type="InterPro" id="IPR050223">
    <property type="entry name" value="D-isomer_2-hydroxyacid_DH"/>
</dbReference>
<dbReference type="CDD" id="cd05301">
    <property type="entry name" value="GDH"/>
    <property type="match status" value="1"/>
</dbReference>
<dbReference type="RefSeq" id="WP_377909694.1">
    <property type="nucleotide sequence ID" value="NZ_JBHSGK010000011.1"/>
</dbReference>
<dbReference type="SUPFAM" id="SSF52283">
    <property type="entry name" value="Formate/glycerate dehydrogenase catalytic domain-like"/>
    <property type="match status" value="1"/>
</dbReference>
<evidence type="ECO:0000313" key="6">
    <source>
        <dbReference type="EMBL" id="MFC4737093.1"/>
    </source>
</evidence>
<dbReference type="PANTHER" id="PTHR10996">
    <property type="entry name" value="2-HYDROXYACID DEHYDROGENASE-RELATED"/>
    <property type="match status" value="1"/>
</dbReference>
<evidence type="ECO:0000256" key="2">
    <source>
        <dbReference type="ARBA" id="ARBA00023002"/>
    </source>
</evidence>
<dbReference type="PROSITE" id="PS00065">
    <property type="entry name" value="D_2_HYDROXYACID_DH_1"/>
    <property type="match status" value="1"/>
</dbReference>